<dbReference type="InterPro" id="IPR036397">
    <property type="entry name" value="RNaseH_sf"/>
</dbReference>
<dbReference type="Gene3D" id="3.30.420.10">
    <property type="entry name" value="Ribonuclease H-like superfamily/Ribonuclease H"/>
    <property type="match status" value="1"/>
</dbReference>
<proteinExistence type="predicted"/>
<evidence type="ECO:0000313" key="2">
    <source>
        <dbReference type="Proteomes" id="UP001148838"/>
    </source>
</evidence>
<dbReference type="EMBL" id="JAJSOF020000031">
    <property type="protein sequence ID" value="KAJ4431523.1"/>
    <property type="molecule type" value="Genomic_DNA"/>
</dbReference>
<accession>A0ABQ8SC05</accession>
<gene>
    <name evidence="1" type="ORF">ANN_20121</name>
</gene>
<name>A0ABQ8SC05_PERAM</name>
<dbReference type="Proteomes" id="UP001148838">
    <property type="component" value="Unassembled WGS sequence"/>
</dbReference>
<keyword evidence="2" id="KW-1185">Reference proteome</keyword>
<dbReference type="PANTHER" id="PTHR46060:SF1">
    <property type="entry name" value="MARINER MOS1 TRANSPOSASE-LIKE PROTEIN"/>
    <property type="match status" value="1"/>
</dbReference>
<reference evidence="1 2" key="1">
    <citation type="journal article" date="2022" name="Allergy">
        <title>Genome assembly and annotation of Periplaneta americana reveal a comprehensive cockroach allergen profile.</title>
        <authorList>
            <person name="Wang L."/>
            <person name="Xiong Q."/>
            <person name="Saelim N."/>
            <person name="Wang L."/>
            <person name="Nong W."/>
            <person name="Wan A.T."/>
            <person name="Shi M."/>
            <person name="Liu X."/>
            <person name="Cao Q."/>
            <person name="Hui J.H.L."/>
            <person name="Sookrung N."/>
            <person name="Leung T.F."/>
            <person name="Tungtrongchitr A."/>
            <person name="Tsui S.K.W."/>
        </authorList>
    </citation>
    <scope>NUCLEOTIDE SEQUENCE [LARGE SCALE GENOMIC DNA]</scope>
    <source>
        <strain evidence="1">PWHHKU_190912</strain>
    </source>
</reference>
<comment type="caution">
    <text evidence="1">The sequence shown here is derived from an EMBL/GenBank/DDBJ whole genome shotgun (WGS) entry which is preliminary data.</text>
</comment>
<evidence type="ECO:0000313" key="1">
    <source>
        <dbReference type="EMBL" id="KAJ4431523.1"/>
    </source>
</evidence>
<organism evidence="1 2">
    <name type="scientific">Periplaneta americana</name>
    <name type="common">American cockroach</name>
    <name type="synonym">Blatta americana</name>
    <dbReference type="NCBI Taxonomy" id="6978"/>
    <lineage>
        <taxon>Eukaryota</taxon>
        <taxon>Metazoa</taxon>
        <taxon>Ecdysozoa</taxon>
        <taxon>Arthropoda</taxon>
        <taxon>Hexapoda</taxon>
        <taxon>Insecta</taxon>
        <taxon>Pterygota</taxon>
        <taxon>Neoptera</taxon>
        <taxon>Polyneoptera</taxon>
        <taxon>Dictyoptera</taxon>
        <taxon>Blattodea</taxon>
        <taxon>Blattoidea</taxon>
        <taxon>Blattidae</taxon>
        <taxon>Blattinae</taxon>
        <taxon>Periplaneta</taxon>
    </lineage>
</organism>
<evidence type="ECO:0008006" key="3">
    <source>
        <dbReference type="Google" id="ProtNLM"/>
    </source>
</evidence>
<protein>
    <recommendedName>
        <fullName evidence="3">Histone-lysine N-methyltransferase SETMAR</fullName>
    </recommendedName>
</protein>
<sequence length="75" mass="8614">MFVPVKISKNSPPHTDVRIRQEITKLGHIVLPHPPYSPDLASSDFHFFGPQKNAIRGKQIIEDIRTWLRGRPEMA</sequence>
<dbReference type="InterPro" id="IPR052709">
    <property type="entry name" value="Transposase-MT_Hybrid"/>
</dbReference>
<dbReference type="PANTHER" id="PTHR46060">
    <property type="entry name" value="MARINER MOS1 TRANSPOSASE-LIKE PROTEIN"/>
    <property type="match status" value="1"/>
</dbReference>